<keyword evidence="5 11" id="KW-0812">Transmembrane</keyword>
<dbReference type="AlphaFoldDB" id="A0AA45WLR7"/>
<name>A0AA45WLR7_9BACL</name>
<evidence type="ECO:0000256" key="9">
    <source>
        <dbReference type="ARBA" id="ARBA00023136"/>
    </source>
</evidence>
<dbReference type="InterPro" id="IPR011923">
    <property type="entry name" value="RodA/MrdB"/>
</dbReference>
<feature type="transmembrane region" description="Helical" evidence="11">
    <location>
        <begin position="278"/>
        <end position="304"/>
    </location>
</feature>
<keyword evidence="8 11" id="KW-1133">Transmembrane helix</keyword>
<feature type="transmembrane region" description="Helical" evidence="11">
    <location>
        <begin position="354"/>
        <end position="376"/>
    </location>
</feature>
<proteinExistence type="predicted"/>
<dbReference type="GO" id="GO:0009252">
    <property type="term" value="P:peptidoglycan biosynthetic process"/>
    <property type="evidence" value="ECO:0007669"/>
    <property type="project" value="UniProtKB-KW"/>
</dbReference>
<sequence length="385" mass="42437">MRTVQKKRFLILNIDPFIIMMVLVLATISIVAISSATYTDDPTYVNKQIVWYVVGFLCMSIFLLLDYKILSQGRFLYILFGFSVLLNLLVMVPGLGVEVNGAQLWFRIGGFQFQPSEMMKLVLILILAKVLAEKKGHPWSDLSSLGRICWLFGVPFLIILAQPDLGTALILFGILLSMLLVSGLDWKWFVSGLLVIGSIAGSVLLLYVTDSPLLHVILQPHQVKRIQIFIDPASDPSGAGYQSTQAKIAIGSGMLHGKGFHQGTQAQGNWIPEPHNDFIFAVYAEEFGFIGASILICAYLLLIYRMLVVALRSDHLFGTYIVAGVMGMFVFQIYQNIGMTIGLMPITGIPLPLISYGGSSLLTQMLAIGFVVNVGMRTQTDALSF</sequence>
<evidence type="ECO:0000313" key="12">
    <source>
        <dbReference type="EMBL" id="SMP12199.1"/>
    </source>
</evidence>
<dbReference type="Pfam" id="PF01098">
    <property type="entry name" value="FTSW_RODA_SPOVE"/>
    <property type="match status" value="1"/>
</dbReference>
<feature type="transmembrane region" description="Helical" evidence="11">
    <location>
        <begin position="49"/>
        <end position="67"/>
    </location>
</feature>
<dbReference type="InterPro" id="IPR018365">
    <property type="entry name" value="Cell_cycle_FtsW-rel_CS"/>
</dbReference>
<evidence type="ECO:0000256" key="1">
    <source>
        <dbReference type="ARBA" id="ARBA00004141"/>
    </source>
</evidence>
<dbReference type="PANTHER" id="PTHR30474:SF1">
    <property type="entry name" value="PEPTIDOGLYCAN GLYCOSYLTRANSFERASE MRDB"/>
    <property type="match status" value="1"/>
</dbReference>
<feature type="transmembrane region" description="Helical" evidence="11">
    <location>
        <begin position="167"/>
        <end position="184"/>
    </location>
</feature>
<evidence type="ECO:0000313" key="13">
    <source>
        <dbReference type="Proteomes" id="UP001157946"/>
    </source>
</evidence>
<dbReference type="RefSeq" id="WP_284724053.1">
    <property type="nucleotide sequence ID" value="NZ_FXTU01000002.1"/>
</dbReference>
<organism evidence="12 13">
    <name type="scientific">Laceyella tengchongensis</name>
    <dbReference type="NCBI Taxonomy" id="574699"/>
    <lineage>
        <taxon>Bacteria</taxon>
        <taxon>Bacillati</taxon>
        <taxon>Bacillota</taxon>
        <taxon>Bacilli</taxon>
        <taxon>Bacillales</taxon>
        <taxon>Thermoactinomycetaceae</taxon>
        <taxon>Laceyella</taxon>
    </lineage>
</organism>
<dbReference type="GO" id="GO:0071555">
    <property type="term" value="P:cell wall organization"/>
    <property type="evidence" value="ECO:0007669"/>
    <property type="project" value="UniProtKB-KW"/>
</dbReference>
<evidence type="ECO:0000256" key="5">
    <source>
        <dbReference type="ARBA" id="ARBA00022692"/>
    </source>
</evidence>
<keyword evidence="10" id="KW-0961">Cell wall biogenesis/degradation</keyword>
<feature type="transmembrane region" description="Helical" evidence="11">
    <location>
        <begin position="74"/>
        <end position="95"/>
    </location>
</feature>
<accession>A0AA45WLR7</accession>
<feature type="transmembrane region" description="Helical" evidence="11">
    <location>
        <begin position="12"/>
        <end position="37"/>
    </location>
</feature>
<evidence type="ECO:0000256" key="6">
    <source>
        <dbReference type="ARBA" id="ARBA00022960"/>
    </source>
</evidence>
<gene>
    <name evidence="12" type="ORF">SAMN06265361_102323</name>
</gene>
<dbReference type="Proteomes" id="UP001157946">
    <property type="component" value="Unassembled WGS sequence"/>
</dbReference>
<feature type="transmembrane region" description="Helical" evidence="11">
    <location>
        <begin position="316"/>
        <end position="334"/>
    </location>
</feature>
<comment type="caution">
    <text evidence="12">The sequence shown here is derived from an EMBL/GenBank/DDBJ whole genome shotgun (WGS) entry which is preliminary data.</text>
</comment>
<dbReference type="PROSITE" id="PS00428">
    <property type="entry name" value="FTSW_RODA_SPOVE"/>
    <property type="match status" value="1"/>
</dbReference>
<evidence type="ECO:0000256" key="2">
    <source>
        <dbReference type="ARBA" id="ARBA00022475"/>
    </source>
</evidence>
<dbReference type="NCBIfam" id="TIGR02210">
    <property type="entry name" value="rodA_shape"/>
    <property type="match status" value="1"/>
</dbReference>
<dbReference type="InterPro" id="IPR001182">
    <property type="entry name" value="FtsW/RodA"/>
</dbReference>
<evidence type="ECO:0000256" key="8">
    <source>
        <dbReference type="ARBA" id="ARBA00022989"/>
    </source>
</evidence>
<dbReference type="GO" id="GO:0051301">
    <property type="term" value="P:cell division"/>
    <property type="evidence" value="ECO:0007669"/>
    <property type="project" value="InterPro"/>
</dbReference>
<keyword evidence="2" id="KW-1003">Cell membrane</keyword>
<feature type="transmembrane region" description="Helical" evidence="11">
    <location>
        <begin position="189"/>
        <end position="208"/>
    </location>
</feature>
<reference evidence="12" key="1">
    <citation type="submission" date="2017-05" db="EMBL/GenBank/DDBJ databases">
        <authorList>
            <person name="Varghese N."/>
            <person name="Submissions S."/>
        </authorList>
    </citation>
    <scope>NUCLEOTIDE SEQUENCE</scope>
    <source>
        <strain evidence="12">DSM 45262</strain>
    </source>
</reference>
<dbReference type="GO" id="GO:0008360">
    <property type="term" value="P:regulation of cell shape"/>
    <property type="evidence" value="ECO:0007669"/>
    <property type="project" value="UniProtKB-KW"/>
</dbReference>
<keyword evidence="6" id="KW-0133">Cell shape</keyword>
<dbReference type="GO" id="GO:0016757">
    <property type="term" value="F:glycosyltransferase activity"/>
    <property type="evidence" value="ECO:0007669"/>
    <property type="project" value="UniProtKB-KW"/>
</dbReference>
<comment type="subcellular location">
    <subcellularLocation>
        <location evidence="1">Membrane</location>
        <topology evidence="1">Multi-pass membrane protein</topology>
    </subcellularLocation>
</comment>
<keyword evidence="9 11" id="KW-0472">Membrane</keyword>
<keyword evidence="3" id="KW-0328">Glycosyltransferase</keyword>
<dbReference type="GO" id="GO:0015648">
    <property type="term" value="F:lipid-linked peptidoglycan transporter activity"/>
    <property type="evidence" value="ECO:0007669"/>
    <property type="project" value="TreeGrafter"/>
</dbReference>
<dbReference type="EMBL" id="FXTU01000002">
    <property type="protein sequence ID" value="SMP12199.1"/>
    <property type="molecule type" value="Genomic_DNA"/>
</dbReference>
<protein>
    <submittedName>
        <fullName evidence="12">Rod shape-determining protein RodA</fullName>
    </submittedName>
</protein>
<keyword evidence="7" id="KW-0573">Peptidoglycan synthesis</keyword>
<keyword evidence="13" id="KW-1185">Reference proteome</keyword>
<dbReference type="PANTHER" id="PTHR30474">
    <property type="entry name" value="CELL CYCLE PROTEIN"/>
    <property type="match status" value="1"/>
</dbReference>
<dbReference type="GO" id="GO:0005886">
    <property type="term" value="C:plasma membrane"/>
    <property type="evidence" value="ECO:0007669"/>
    <property type="project" value="TreeGrafter"/>
</dbReference>
<evidence type="ECO:0000256" key="11">
    <source>
        <dbReference type="SAM" id="Phobius"/>
    </source>
</evidence>
<evidence type="ECO:0000256" key="4">
    <source>
        <dbReference type="ARBA" id="ARBA00022679"/>
    </source>
</evidence>
<evidence type="ECO:0000256" key="3">
    <source>
        <dbReference type="ARBA" id="ARBA00022676"/>
    </source>
</evidence>
<keyword evidence="4" id="KW-0808">Transferase</keyword>
<evidence type="ECO:0000256" key="10">
    <source>
        <dbReference type="ARBA" id="ARBA00023316"/>
    </source>
</evidence>
<dbReference type="GO" id="GO:0032153">
    <property type="term" value="C:cell division site"/>
    <property type="evidence" value="ECO:0007669"/>
    <property type="project" value="TreeGrafter"/>
</dbReference>
<evidence type="ECO:0000256" key="7">
    <source>
        <dbReference type="ARBA" id="ARBA00022984"/>
    </source>
</evidence>